<dbReference type="AlphaFoldDB" id="A0A6J6G9H0"/>
<dbReference type="Gene3D" id="2.30.130.10">
    <property type="entry name" value="PUA domain"/>
    <property type="match status" value="1"/>
</dbReference>
<dbReference type="InterPro" id="IPR036974">
    <property type="entry name" value="PUA_sf"/>
</dbReference>
<dbReference type="EMBL" id="CAEZUF010000102">
    <property type="protein sequence ID" value="CAB4597866.1"/>
    <property type="molecule type" value="Genomic_DNA"/>
</dbReference>
<organism evidence="1">
    <name type="scientific">freshwater metagenome</name>
    <dbReference type="NCBI Taxonomy" id="449393"/>
    <lineage>
        <taxon>unclassified sequences</taxon>
        <taxon>metagenomes</taxon>
        <taxon>ecological metagenomes</taxon>
    </lineage>
</organism>
<sequence length="93" mass="10027">MRRSEVAPFSLAEAVTLESVSQSNLLDIVEVAKQVLPSRVIDLLEKNELKFGRSLPASEFSGVGIAITGDNELCALIENRNSGAQPIAVFVKE</sequence>
<dbReference type="GO" id="GO:0003723">
    <property type="term" value="F:RNA binding"/>
    <property type="evidence" value="ECO:0007669"/>
    <property type="project" value="InterPro"/>
</dbReference>
<accession>A0A6J6G9H0</accession>
<evidence type="ECO:0000313" key="1">
    <source>
        <dbReference type="EMBL" id="CAB4597866.1"/>
    </source>
</evidence>
<dbReference type="InterPro" id="IPR015947">
    <property type="entry name" value="PUA-like_sf"/>
</dbReference>
<name>A0A6J6G9H0_9ZZZZ</name>
<dbReference type="SUPFAM" id="SSF88697">
    <property type="entry name" value="PUA domain-like"/>
    <property type="match status" value="1"/>
</dbReference>
<reference evidence="1" key="1">
    <citation type="submission" date="2020-05" db="EMBL/GenBank/DDBJ databases">
        <authorList>
            <person name="Chiriac C."/>
            <person name="Salcher M."/>
            <person name="Ghai R."/>
            <person name="Kavagutti S V."/>
        </authorList>
    </citation>
    <scope>NUCLEOTIDE SEQUENCE</scope>
</reference>
<proteinExistence type="predicted"/>
<gene>
    <name evidence="1" type="ORF">UFOPK1791_00935</name>
</gene>
<protein>
    <submittedName>
        <fullName evidence="1">Unannotated protein</fullName>
    </submittedName>
</protein>